<evidence type="ECO:0000313" key="7">
    <source>
        <dbReference type="Proteomes" id="UP000052268"/>
    </source>
</evidence>
<evidence type="ECO:0000256" key="1">
    <source>
        <dbReference type="ARBA" id="ARBA00008668"/>
    </source>
</evidence>
<organism evidence="6 7">
    <name type="scientific">Novosphingobium barchaimii LL02</name>
    <dbReference type="NCBI Taxonomy" id="1114963"/>
    <lineage>
        <taxon>Bacteria</taxon>
        <taxon>Pseudomonadati</taxon>
        <taxon>Pseudomonadota</taxon>
        <taxon>Alphaproteobacteria</taxon>
        <taxon>Sphingomonadales</taxon>
        <taxon>Sphingomonadaceae</taxon>
        <taxon>Novosphingobium</taxon>
    </lineage>
</organism>
<evidence type="ECO:0000256" key="2">
    <source>
        <dbReference type="ARBA" id="ARBA00022801"/>
    </source>
</evidence>
<evidence type="ECO:0000259" key="5">
    <source>
        <dbReference type="Pfam" id="PF13472"/>
    </source>
</evidence>
<dbReference type="SUPFAM" id="SSF52266">
    <property type="entry name" value="SGNH hydrolase"/>
    <property type="match status" value="1"/>
</dbReference>
<dbReference type="EMBL" id="JACU01000004">
    <property type="protein sequence ID" value="KMS56241.1"/>
    <property type="molecule type" value="Genomic_DNA"/>
</dbReference>
<reference evidence="6 7" key="1">
    <citation type="journal article" date="2015" name="G3 (Bethesda)">
        <title>Insights into Ongoing Evolution of the Hexachlorocyclohexane Catabolic Pathway from Comparative Genomics of Ten Sphingomonadaceae Strains.</title>
        <authorList>
            <person name="Pearce S.L."/>
            <person name="Oakeshott J.G."/>
            <person name="Pandey G."/>
        </authorList>
    </citation>
    <scope>NUCLEOTIDE SEQUENCE [LARGE SCALE GENOMIC DNA]</scope>
    <source>
        <strain evidence="6 7">LL02</strain>
    </source>
</reference>
<dbReference type="InterPro" id="IPR037459">
    <property type="entry name" value="RhgT-like"/>
</dbReference>
<feature type="chain" id="PRO_5005291987" evidence="4">
    <location>
        <begin position="26"/>
        <end position="299"/>
    </location>
</feature>
<proteinExistence type="inferred from homology"/>
<dbReference type="AlphaFoldDB" id="A0A0J7XX00"/>
<dbReference type="GO" id="GO:0016788">
    <property type="term" value="F:hydrolase activity, acting on ester bonds"/>
    <property type="evidence" value="ECO:0007669"/>
    <property type="project" value="UniProtKB-ARBA"/>
</dbReference>
<keyword evidence="4" id="KW-0732">Signal</keyword>
<sequence length="299" mass="31902">MMLRQVWMIAGAAATLALLPPTAQAQAAAANPDSSKGRTVRTDAEKLAADKIVLVGDSTMAPTSGWASLFCAHHVKSSVACLNLGRGGRSTRSYRQEGSWDIALGEAKVPGYRRTYVLIQFAHNDQSTVAERWTEMGSEFPANLRRMVEEVRAAGAMPVLLTPLTRREFVKGKLNNTLEPWSAKVRDVATAMKVPLVDLNAASAAAVQAMGPEASMTLAQTAPNDTERGAARTGTTLKPRPAAEARLPDVPTTADGPRAQFQRKFDYTHVGDKGADLFAALVAQGLAKAVPDLRSQIAP</sequence>
<dbReference type="Proteomes" id="UP000052268">
    <property type="component" value="Unassembled WGS sequence"/>
</dbReference>
<dbReference type="InterPro" id="IPR036514">
    <property type="entry name" value="SGNH_hydro_sf"/>
</dbReference>
<dbReference type="Pfam" id="PF13472">
    <property type="entry name" value="Lipase_GDSL_2"/>
    <property type="match status" value="1"/>
</dbReference>
<dbReference type="InterPro" id="IPR013830">
    <property type="entry name" value="SGNH_hydro"/>
</dbReference>
<dbReference type="PANTHER" id="PTHR43695:SF1">
    <property type="entry name" value="RHAMNOGALACTURONAN ACETYLESTERASE"/>
    <property type="match status" value="1"/>
</dbReference>
<keyword evidence="7" id="KW-1185">Reference proteome</keyword>
<keyword evidence="2" id="KW-0378">Hydrolase</keyword>
<dbReference type="PATRIC" id="fig|1114963.3.peg.1805"/>
<dbReference type="RefSeq" id="WP_236710971.1">
    <property type="nucleotide sequence ID" value="NZ_KQ130453.1"/>
</dbReference>
<dbReference type="CDD" id="cd01821">
    <property type="entry name" value="Rhamnogalacturan_acetylesterase_like"/>
    <property type="match status" value="1"/>
</dbReference>
<feature type="region of interest" description="Disordered" evidence="3">
    <location>
        <begin position="221"/>
        <end position="258"/>
    </location>
</feature>
<feature type="signal peptide" evidence="4">
    <location>
        <begin position="1"/>
        <end position="25"/>
    </location>
</feature>
<gene>
    <name evidence="6" type="ORF">V474_14900</name>
</gene>
<feature type="domain" description="SGNH hydrolase-type esterase" evidence="5">
    <location>
        <begin position="56"/>
        <end position="204"/>
    </location>
</feature>
<evidence type="ECO:0000256" key="4">
    <source>
        <dbReference type="SAM" id="SignalP"/>
    </source>
</evidence>
<comment type="caution">
    <text evidence="6">The sequence shown here is derived from an EMBL/GenBank/DDBJ whole genome shotgun (WGS) entry which is preliminary data.</text>
</comment>
<evidence type="ECO:0000313" key="6">
    <source>
        <dbReference type="EMBL" id="KMS56241.1"/>
    </source>
</evidence>
<name>A0A0J7XX00_9SPHN</name>
<dbReference type="Gene3D" id="3.40.50.1110">
    <property type="entry name" value="SGNH hydrolase"/>
    <property type="match status" value="1"/>
</dbReference>
<accession>A0A0J7XX00</accession>
<evidence type="ECO:0000256" key="3">
    <source>
        <dbReference type="SAM" id="MobiDB-lite"/>
    </source>
</evidence>
<protein>
    <submittedName>
        <fullName evidence="6">Lysophospholipase</fullName>
    </submittedName>
</protein>
<comment type="similarity">
    <text evidence="1">Belongs to the 'GDSL' lipolytic enzyme family.</text>
</comment>
<dbReference type="PANTHER" id="PTHR43695">
    <property type="entry name" value="PUTATIVE (AFU_ORTHOLOGUE AFUA_2G17250)-RELATED"/>
    <property type="match status" value="1"/>
</dbReference>